<dbReference type="SUPFAM" id="SSF56059">
    <property type="entry name" value="Glutathione synthetase ATP-binding domain-like"/>
    <property type="match status" value="1"/>
</dbReference>
<comment type="caution">
    <text evidence="6">The sequence shown here is derived from an EMBL/GenBank/DDBJ whole genome shotgun (WGS) entry which is preliminary data.</text>
</comment>
<dbReference type="PROSITE" id="PS50975">
    <property type="entry name" value="ATP_GRASP"/>
    <property type="match status" value="1"/>
</dbReference>
<comment type="similarity">
    <text evidence="1">Belongs to the D-alanine--D-alanine ligase family.</text>
</comment>
<dbReference type="PANTHER" id="PTHR23132:SF23">
    <property type="entry name" value="D-ALANINE--D-ALANINE LIGASE B"/>
    <property type="match status" value="1"/>
</dbReference>
<sequence>MPHTLQNSLKIAYLAEIREDYKAHGYSNEECSELNSYDTGSGIISSLEELGHTVERVGDIKSLVKRLAQAEDGCAPWDLVFNDTSGFFGSAREAQVPGLLEAYNIPFTFSDASTFATCLNKGLTKMTLDFHGVPTAPFAIVSNDSVKGNGFPEEALAAIRSSKYASEILDSFPLFAKPASEGTSKGIDPSSKIHSLRDLEPTIDGLRSKYPGQDILIEPFLKGREFTVGIAGTGNKARVIGILETCWNKRAPAILDPGTAHLNVADSQLDLCDFFTYELKEKWGKLKSQPIEICPDPNDPEVKSACESALRAWQIMKCRDLGRIDVRSSEFGPKAVPYVIEVNPLAGLVPEVSSLAVIAQNAGIPYTKLLETVIESARERIAVA</sequence>
<proteinExistence type="inferred from homology"/>
<keyword evidence="2" id="KW-0436">Ligase</keyword>
<dbReference type="Gene3D" id="3.30.470.20">
    <property type="entry name" value="ATP-grasp fold, B domain"/>
    <property type="match status" value="1"/>
</dbReference>
<dbReference type="InterPro" id="IPR016185">
    <property type="entry name" value="PreATP-grasp_dom_sf"/>
</dbReference>
<dbReference type="GO" id="GO:0046872">
    <property type="term" value="F:metal ion binding"/>
    <property type="evidence" value="ECO:0007669"/>
    <property type="project" value="InterPro"/>
</dbReference>
<evidence type="ECO:0000256" key="4">
    <source>
        <dbReference type="PROSITE-ProRule" id="PRU00409"/>
    </source>
</evidence>
<feature type="domain" description="ATP-grasp" evidence="5">
    <location>
        <begin position="125"/>
        <end position="375"/>
    </location>
</feature>
<keyword evidence="3" id="KW-0961">Cell wall biogenesis/degradation</keyword>
<keyword evidence="4" id="KW-0547">Nucleotide-binding</keyword>
<keyword evidence="7" id="KW-1185">Reference proteome</keyword>
<dbReference type="EMBL" id="JAVHJO010000011">
    <property type="protein sequence ID" value="KAK6533744.1"/>
    <property type="molecule type" value="Genomic_DNA"/>
</dbReference>
<dbReference type="Proteomes" id="UP001365542">
    <property type="component" value="Unassembled WGS sequence"/>
</dbReference>
<dbReference type="GO" id="GO:0071555">
    <property type="term" value="P:cell wall organization"/>
    <property type="evidence" value="ECO:0007669"/>
    <property type="project" value="UniProtKB-KW"/>
</dbReference>
<dbReference type="InterPro" id="IPR011095">
    <property type="entry name" value="Dala_Dala_lig_C"/>
</dbReference>
<evidence type="ECO:0000313" key="6">
    <source>
        <dbReference type="EMBL" id="KAK6533744.1"/>
    </source>
</evidence>
<evidence type="ECO:0000256" key="2">
    <source>
        <dbReference type="ARBA" id="ARBA00022598"/>
    </source>
</evidence>
<dbReference type="Gene3D" id="3.40.50.20">
    <property type="match status" value="1"/>
</dbReference>
<organism evidence="6 7">
    <name type="scientific">Orbilia ellipsospora</name>
    <dbReference type="NCBI Taxonomy" id="2528407"/>
    <lineage>
        <taxon>Eukaryota</taxon>
        <taxon>Fungi</taxon>
        <taxon>Dikarya</taxon>
        <taxon>Ascomycota</taxon>
        <taxon>Pezizomycotina</taxon>
        <taxon>Orbiliomycetes</taxon>
        <taxon>Orbiliales</taxon>
        <taxon>Orbiliaceae</taxon>
        <taxon>Orbilia</taxon>
    </lineage>
</organism>
<reference evidence="6 7" key="1">
    <citation type="submission" date="2019-10" db="EMBL/GenBank/DDBJ databases">
        <authorList>
            <person name="Palmer J.M."/>
        </authorList>
    </citation>
    <scope>NUCLEOTIDE SEQUENCE [LARGE SCALE GENOMIC DNA]</scope>
    <source>
        <strain evidence="6 7">TWF694</strain>
    </source>
</reference>
<dbReference type="Pfam" id="PF07478">
    <property type="entry name" value="Dala_Dala_lig_C"/>
    <property type="match status" value="1"/>
</dbReference>
<evidence type="ECO:0000256" key="1">
    <source>
        <dbReference type="ARBA" id="ARBA00010871"/>
    </source>
</evidence>
<gene>
    <name evidence="6" type="ORF">TWF694_002675</name>
</gene>
<dbReference type="AlphaFoldDB" id="A0AAV9X2R2"/>
<keyword evidence="4" id="KW-0067">ATP-binding</keyword>
<dbReference type="GO" id="GO:0008716">
    <property type="term" value="F:D-alanine-D-alanine ligase activity"/>
    <property type="evidence" value="ECO:0007669"/>
    <property type="project" value="InterPro"/>
</dbReference>
<evidence type="ECO:0000256" key="3">
    <source>
        <dbReference type="ARBA" id="ARBA00023316"/>
    </source>
</evidence>
<accession>A0AAV9X2R2</accession>
<name>A0AAV9X2R2_9PEZI</name>
<dbReference type="InterPro" id="IPR011761">
    <property type="entry name" value="ATP-grasp"/>
</dbReference>
<dbReference type="PANTHER" id="PTHR23132">
    <property type="entry name" value="D-ALANINE--D-ALANINE LIGASE"/>
    <property type="match status" value="1"/>
</dbReference>
<evidence type="ECO:0000313" key="7">
    <source>
        <dbReference type="Proteomes" id="UP001365542"/>
    </source>
</evidence>
<protein>
    <recommendedName>
        <fullName evidence="5">ATP-grasp domain-containing protein</fullName>
    </recommendedName>
</protein>
<dbReference type="GO" id="GO:0005524">
    <property type="term" value="F:ATP binding"/>
    <property type="evidence" value="ECO:0007669"/>
    <property type="project" value="UniProtKB-UniRule"/>
</dbReference>
<dbReference type="SUPFAM" id="SSF52440">
    <property type="entry name" value="PreATP-grasp domain"/>
    <property type="match status" value="1"/>
</dbReference>
<evidence type="ECO:0000259" key="5">
    <source>
        <dbReference type="PROSITE" id="PS50975"/>
    </source>
</evidence>